<evidence type="ECO:0000313" key="7">
    <source>
        <dbReference type="Proteomes" id="UP001449582"/>
    </source>
</evidence>
<dbReference type="InterPro" id="IPR026906">
    <property type="entry name" value="LRR_5"/>
</dbReference>
<evidence type="ECO:0000313" key="6">
    <source>
        <dbReference type="EMBL" id="GAA5414306.1"/>
    </source>
</evidence>
<proteinExistence type="inferred from homology"/>
<organism evidence="6 7">
    <name type="scientific">Ureaplasma ceti</name>
    <dbReference type="NCBI Taxonomy" id="3119530"/>
    <lineage>
        <taxon>Bacteria</taxon>
        <taxon>Bacillati</taxon>
        <taxon>Mycoplasmatota</taxon>
        <taxon>Mycoplasmoidales</taxon>
        <taxon>Mycoplasmoidaceae</taxon>
        <taxon>Ureaplasma</taxon>
    </lineage>
</organism>
<dbReference type="InterPro" id="IPR002052">
    <property type="entry name" value="DNA_methylase_N6_adenine_CS"/>
</dbReference>
<dbReference type="Proteomes" id="UP001449582">
    <property type="component" value="Unassembled WGS sequence"/>
</dbReference>
<evidence type="ECO:0000256" key="4">
    <source>
        <dbReference type="ARBA" id="ARBA00022691"/>
    </source>
</evidence>
<dbReference type="Pfam" id="PF01555">
    <property type="entry name" value="N6_N4_Mtase"/>
    <property type="match status" value="1"/>
</dbReference>
<accession>A0ABP9U4M0</accession>
<dbReference type="PANTHER" id="PTHR45661">
    <property type="entry name" value="SURFACE ANTIGEN"/>
    <property type="match status" value="1"/>
</dbReference>
<sequence length="820" mass="94907">MELINNEINVSKQFKFVALYSALDFFEEEKINEFIKSYSNGQQIVIHADQNTFKVNNFLELNLIQEKDFVLLEFLDYWFQHGHLLQDLVITNDWILLNQEYKLYFDKWGKSVPNLKSEEFFYKSRLYNGLIERQIFFQQNNQFVQNEYLLDTWPLKFEQQESDNLEYNHDEFVYDNNKLLKYCGSKNSVIVPKGTKHLDTLCFYDNHNIQKVILPEGLISIGGDAFFNCVNLESINLPSSLTTLGNNPFAGCRKLKLINNSQNFQLVENLLYNKLLNRVICCQSLEEEVDLTLLKSTKVIGKHCFYNCNKIKKLVLNDNLKRIENNPFSAAVNMVLTNTNHDKNFIVGNFQILNNSVYSKDAKVLYSVLSNQINPVYYCPESLESISRNSFYGIEKVSKIIFNHNLKDIGYNPFVNMNENLEFVSHSPNFVVKDGMLYNSDLTKLICCPVHEAQGHITLLESVKELERGCFASCKNLTSIDLGNVTVIEKNSFINCQNLTEIYCSDLIKYISQWAFAYCSHLQQASISKKTNVHNSAFLHSPTKVLTRSTADNYLINSDNYYTLQSLLINFENKIDSIIIDPPYNSKIDYIGYEDNIQNYSQFMKTRIELAHKLLSETGFLVINIDDGEYQLLYNLCQLVFGNDLVSLHQWKKKHPWFDTNRVVLNPHKLQTDYEYIIICKKSKSSVLHQLKKPYLVNNELFEEWATVPNIFDCFGTTSSAKDEIAADFGDRTYFSTPKPIKLIKELIRATTTPNSTVMDFFAGSGTLGVATNALNQEDNGNRRFILVTNNEDNICEHVTHQRLIKHHIVFNYLKTIPNN</sequence>
<evidence type="ECO:0000259" key="5">
    <source>
        <dbReference type="Pfam" id="PF01555"/>
    </source>
</evidence>
<dbReference type="InterPro" id="IPR029063">
    <property type="entry name" value="SAM-dependent_MTases_sf"/>
</dbReference>
<protein>
    <recommendedName>
        <fullName evidence="5">DNA methylase N-4/N-6 domain-containing protein</fullName>
    </recommendedName>
</protein>
<dbReference type="InterPro" id="IPR002941">
    <property type="entry name" value="DNA_methylase_N4/N6"/>
</dbReference>
<dbReference type="RefSeq" id="WP_353289472.1">
    <property type="nucleotide sequence ID" value="NZ_BAABQM010000001.1"/>
</dbReference>
<keyword evidence="3" id="KW-0808">Transferase</keyword>
<dbReference type="PROSITE" id="PS00092">
    <property type="entry name" value="N6_MTASE"/>
    <property type="match status" value="1"/>
</dbReference>
<dbReference type="Pfam" id="PF13306">
    <property type="entry name" value="LRR_5"/>
    <property type="match status" value="4"/>
</dbReference>
<dbReference type="PANTHER" id="PTHR45661:SF3">
    <property type="entry name" value="IG-LIKE DOMAIN-CONTAINING PROTEIN"/>
    <property type="match status" value="1"/>
</dbReference>
<dbReference type="SUPFAM" id="SSF52058">
    <property type="entry name" value="L domain-like"/>
    <property type="match status" value="2"/>
</dbReference>
<keyword evidence="4" id="KW-0949">S-adenosyl-L-methionine</keyword>
<comment type="similarity">
    <text evidence="1">Belongs to the N(4)/N(6)-methyltransferase family.</text>
</comment>
<dbReference type="InterPro" id="IPR032675">
    <property type="entry name" value="LRR_dom_sf"/>
</dbReference>
<reference evidence="6" key="1">
    <citation type="submission" date="2024-02" db="EMBL/GenBank/DDBJ databases">
        <title>Draft genome sequence of new strains in genus Ureaplasma.</title>
        <authorList>
            <person name="Nakajima Y."/>
            <person name="Segawa T."/>
        </authorList>
    </citation>
    <scope>NUCLEOTIDE SEQUENCE [LARGE SCALE GENOMIC DNA]</scope>
    <source>
        <strain evidence="6">OM1</strain>
    </source>
</reference>
<evidence type="ECO:0000256" key="3">
    <source>
        <dbReference type="ARBA" id="ARBA00022679"/>
    </source>
</evidence>
<name>A0ABP9U4M0_9BACT</name>
<keyword evidence="7" id="KW-1185">Reference proteome</keyword>
<dbReference type="SUPFAM" id="SSF53335">
    <property type="entry name" value="S-adenosyl-L-methionine-dependent methyltransferases"/>
    <property type="match status" value="1"/>
</dbReference>
<feature type="domain" description="DNA methylase N-4/N-6" evidence="5">
    <location>
        <begin position="575"/>
        <end position="787"/>
    </location>
</feature>
<dbReference type="InterPro" id="IPR002295">
    <property type="entry name" value="N4/N6-MTase_EcoPI_Mod-like"/>
</dbReference>
<dbReference type="InterPro" id="IPR053139">
    <property type="entry name" value="Surface_bspA-like"/>
</dbReference>
<dbReference type="EMBL" id="BAABQM010000001">
    <property type="protein sequence ID" value="GAA5414306.1"/>
    <property type="molecule type" value="Genomic_DNA"/>
</dbReference>
<evidence type="ECO:0000256" key="1">
    <source>
        <dbReference type="ARBA" id="ARBA00006594"/>
    </source>
</evidence>
<comment type="caution">
    <text evidence="6">The sequence shown here is derived from an EMBL/GenBank/DDBJ whole genome shotgun (WGS) entry which is preliminary data.</text>
</comment>
<keyword evidence="2" id="KW-0489">Methyltransferase</keyword>
<evidence type="ECO:0000256" key="2">
    <source>
        <dbReference type="ARBA" id="ARBA00022603"/>
    </source>
</evidence>
<gene>
    <name evidence="6" type="ORF">UREOM_0170</name>
</gene>
<dbReference type="PRINTS" id="PR00506">
    <property type="entry name" value="D21N6MTFRASE"/>
</dbReference>
<dbReference type="Gene3D" id="3.40.50.150">
    <property type="entry name" value="Vaccinia Virus protein VP39"/>
    <property type="match status" value="1"/>
</dbReference>
<dbReference type="Gene3D" id="3.80.10.10">
    <property type="entry name" value="Ribonuclease Inhibitor"/>
    <property type="match status" value="4"/>
</dbReference>